<protein>
    <submittedName>
        <fullName evidence="2">DUF4296 domain-containing protein</fullName>
    </submittedName>
</protein>
<evidence type="ECO:0000259" key="1">
    <source>
        <dbReference type="Pfam" id="PF14129"/>
    </source>
</evidence>
<dbReference type="OrthoDB" id="678784at2"/>
<dbReference type="Pfam" id="PF14129">
    <property type="entry name" value="DUF4296"/>
    <property type="match status" value="1"/>
</dbReference>
<dbReference type="RefSeq" id="WP_136843084.1">
    <property type="nucleotide sequence ID" value="NZ_SWBR01000004.1"/>
</dbReference>
<dbReference type="PROSITE" id="PS51257">
    <property type="entry name" value="PROKAR_LIPOPROTEIN"/>
    <property type="match status" value="1"/>
</dbReference>
<dbReference type="EMBL" id="SWBR01000004">
    <property type="protein sequence ID" value="TKC06765.1"/>
    <property type="molecule type" value="Genomic_DNA"/>
</dbReference>
<comment type="caution">
    <text evidence="2">The sequence shown here is derived from an EMBL/GenBank/DDBJ whole genome shotgun (WGS) entry which is preliminary data.</text>
</comment>
<evidence type="ECO:0000313" key="2">
    <source>
        <dbReference type="EMBL" id="TKC06765.1"/>
    </source>
</evidence>
<evidence type="ECO:0000313" key="3">
    <source>
        <dbReference type="Proteomes" id="UP000309488"/>
    </source>
</evidence>
<organism evidence="2 3">
    <name type="scientific">Pedobacter polaris</name>
    <dbReference type="NCBI Taxonomy" id="2571273"/>
    <lineage>
        <taxon>Bacteria</taxon>
        <taxon>Pseudomonadati</taxon>
        <taxon>Bacteroidota</taxon>
        <taxon>Sphingobacteriia</taxon>
        <taxon>Sphingobacteriales</taxon>
        <taxon>Sphingobacteriaceae</taxon>
        <taxon>Pedobacter</taxon>
    </lineage>
</organism>
<name>A0A4U1CHJ1_9SPHI</name>
<keyword evidence="3" id="KW-1185">Reference proteome</keyword>
<accession>A0A4U1CHJ1</accession>
<dbReference type="InterPro" id="IPR025381">
    <property type="entry name" value="DUF4296"/>
</dbReference>
<dbReference type="AlphaFoldDB" id="A0A4U1CHJ1"/>
<sequence>MKRFFFLIIVCVSFYACKPGIPKELIQPDKMEQVLLDIHIVDGYISGLPSLDTSKKVASAYYKGVYKKFEIDSALYSQSMNYYYKHPDLMKKMYDSITVKLSKLKEENTLIVSDPPESIYFKGIFAKVSGDDIFLDHNLNLNYNSRALKNNVFSTLTNSQSLELNGIPKAQPSLTNPNTQIGQPVTITEPVQVPKAQ</sequence>
<dbReference type="Proteomes" id="UP000309488">
    <property type="component" value="Unassembled WGS sequence"/>
</dbReference>
<gene>
    <name evidence="2" type="ORF">FA048_16320</name>
</gene>
<reference evidence="2 3" key="1">
    <citation type="submission" date="2019-04" db="EMBL/GenBank/DDBJ databases">
        <title>Pedobacter sp. RP-3-22 sp. nov., isolated from Arctic soil.</title>
        <authorList>
            <person name="Dahal R.H."/>
            <person name="Kim D.-U."/>
        </authorList>
    </citation>
    <scope>NUCLEOTIDE SEQUENCE [LARGE SCALE GENOMIC DNA]</scope>
    <source>
        <strain evidence="2 3">RP-3-22</strain>
    </source>
</reference>
<proteinExistence type="predicted"/>
<feature type="domain" description="DUF4296" evidence="1">
    <location>
        <begin position="22"/>
        <end position="106"/>
    </location>
</feature>